<dbReference type="PANTHER" id="PTHR22835">
    <property type="entry name" value="ZINC FINGER FYVE DOMAIN CONTAINING PROTEIN"/>
    <property type="match status" value="1"/>
</dbReference>
<evidence type="ECO:0000256" key="3">
    <source>
        <dbReference type="SAM" id="SignalP"/>
    </source>
</evidence>
<feature type="chain" id="PRO_5043912203" evidence="3">
    <location>
        <begin position="21"/>
        <end position="350"/>
    </location>
</feature>
<dbReference type="GO" id="GO:0016788">
    <property type="term" value="F:hydrolase activity, acting on ester bonds"/>
    <property type="evidence" value="ECO:0007669"/>
    <property type="project" value="InterPro"/>
</dbReference>
<dbReference type="Proteomes" id="UP001443914">
    <property type="component" value="Unassembled WGS sequence"/>
</dbReference>
<evidence type="ECO:0000256" key="2">
    <source>
        <dbReference type="ARBA" id="ARBA00023180"/>
    </source>
</evidence>
<dbReference type="EMBL" id="JBDFQZ010000013">
    <property type="protein sequence ID" value="KAK9669347.1"/>
    <property type="molecule type" value="Genomic_DNA"/>
</dbReference>
<sequence>MPHLVAKLWWVLLANIIVLGKLAISGRLECDFPAIYNFGDSNSDTGGISAAFLPLPWPNGQNFLKKPSGRYSDDRLILDLIDIGGIYVAYQSLSWPNGETSFKNSFGRYSDGRLIVDFFGNPMIRSMLPKEEVFSKALYTFDIGQNDLGVAFRTMNNDDQIRADIPNIIDQFSSAVQNLYKKGARFFWIHNTGPIGCIPDSTGSITPQPGTLDQYGCIKSQNDIANEFNKQLSDAVLKLGTELPKAALTYVDVYTAKYGLISQAANLGWEDPTKLCCGYLEKDGRVWCGRKGLVNNGSVVYGGACSQPERYVSWDGIHYTEAANHWFANLIINGSLSDPPNPITYACYRD</sequence>
<dbReference type="SUPFAM" id="SSF52266">
    <property type="entry name" value="SGNH hydrolase"/>
    <property type="match status" value="1"/>
</dbReference>
<keyword evidence="5" id="KW-1185">Reference proteome</keyword>
<evidence type="ECO:0000313" key="5">
    <source>
        <dbReference type="Proteomes" id="UP001443914"/>
    </source>
</evidence>
<comment type="similarity">
    <text evidence="1">Belongs to the 'GDSL' lipolytic enzyme family.</text>
</comment>
<comment type="caution">
    <text evidence="4">The sequence shown here is derived from an EMBL/GenBank/DDBJ whole genome shotgun (WGS) entry which is preliminary data.</text>
</comment>
<keyword evidence="3" id="KW-0732">Signal</keyword>
<accession>A0AAW1H083</accession>
<proteinExistence type="inferred from homology"/>
<dbReference type="AlphaFoldDB" id="A0AAW1H083"/>
<dbReference type="PANTHER" id="PTHR22835:SF546">
    <property type="entry name" value="GDSL-LIKE LIPASE_ACYLHYDROLASE"/>
    <property type="match status" value="1"/>
</dbReference>
<reference evidence="4" key="1">
    <citation type="submission" date="2024-03" db="EMBL/GenBank/DDBJ databases">
        <title>WGS assembly of Saponaria officinalis var. Norfolk2.</title>
        <authorList>
            <person name="Jenkins J."/>
            <person name="Shu S."/>
            <person name="Grimwood J."/>
            <person name="Barry K."/>
            <person name="Goodstein D."/>
            <person name="Schmutz J."/>
            <person name="Leebens-Mack J."/>
            <person name="Osbourn A."/>
        </authorList>
    </citation>
    <scope>NUCLEOTIDE SEQUENCE [LARGE SCALE GENOMIC DNA]</scope>
    <source>
        <strain evidence="4">JIC</strain>
    </source>
</reference>
<protein>
    <submittedName>
        <fullName evidence="4">Uncharacterized protein</fullName>
    </submittedName>
</protein>
<organism evidence="4 5">
    <name type="scientific">Saponaria officinalis</name>
    <name type="common">Common soapwort</name>
    <name type="synonym">Lychnis saponaria</name>
    <dbReference type="NCBI Taxonomy" id="3572"/>
    <lineage>
        <taxon>Eukaryota</taxon>
        <taxon>Viridiplantae</taxon>
        <taxon>Streptophyta</taxon>
        <taxon>Embryophyta</taxon>
        <taxon>Tracheophyta</taxon>
        <taxon>Spermatophyta</taxon>
        <taxon>Magnoliopsida</taxon>
        <taxon>eudicotyledons</taxon>
        <taxon>Gunneridae</taxon>
        <taxon>Pentapetalae</taxon>
        <taxon>Caryophyllales</taxon>
        <taxon>Caryophyllaceae</taxon>
        <taxon>Caryophylleae</taxon>
        <taxon>Saponaria</taxon>
    </lineage>
</organism>
<dbReference type="InterPro" id="IPR001087">
    <property type="entry name" value="GDSL"/>
</dbReference>
<feature type="signal peptide" evidence="3">
    <location>
        <begin position="1"/>
        <end position="20"/>
    </location>
</feature>
<keyword evidence="2" id="KW-0325">Glycoprotein</keyword>
<evidence type="ECO:0000256" key="1">
    <source>
        <dbReference type="ARBA" id="ARBA00008668"/>
    </source>
</evidence>
<dbReference type="Pfam" id="PF00657">
    <property type="entry name" value="Lipase_GDSL"/>
    <property type="match status" value="1"/>
</dbReference>
<name>A0AAW1H083_SAPOF</name>
<evidence type="ECO:0000313" key="4">
    <source>
        <dbReference type="EMBL" id="KAK9669347.1"/>
    </source>
</evidence>
<gene>
    <name evidence="4" type="ORF">RND81_13G124900</name>
</gene>
<dbReference type="InterPro" id="IPR036514">
    <property type="entry name" value="SGNH_hydro_sf"/>
</dbReference>
<dbReference type="Gene3D" id="3.40.50.1110">
    <property type="entry name" value="SGNH hydrolase"/>
    <property type="match status" value="1"/>
</dbReference>